<gene>
    <name evidence="15" type="ORF">MONBRDRAFT_44371</name>
</gene>
<evidence type="ECO:0000256" key="9">
    <source>
        <dbReference type="ARBA" id="ARBA00023159"/>
    </source>
</evidence>
<evidence type="ECO:0000259" key="14">
    <source>
        <dbReference type="Pfam" id="PF21354"/>
    </source>
</evidence>
<dbReference type="CDD" id="cd14801">
    <property type="entry name" value="STAT_DBD"/>
    <property type="match status" value="1"/>
</dbReference>
<dbReference type="SUPFAM" id="SSF55550">
    <property type="entry name" value="SH2 domain"/>
    <property type="match status" value="1"/>
</dbReference>
<keyword evidence="11" id="KW-0539">Nucleus</keyword>
<evidence type="ECO:0000313" key="16">
    <source>
        <dbReference type="Proteomes" id="UP000001357"/>
    </source>
</evidence>
<comment type="subcellular location">
    <subcellularLocation>
        <location evidence="2">Cytoplasm</location>
    </subcellularLocation>
    <subcellularLocation>
        <location evidence="1">Nucleus</location>
    </subcellularLocation>
</comment>
<dbReference type="InterPro" id="IPR008967">
    <property type="entry name" value="p53-like_TF_DNA-bd_sf"/>
</dbReference>
<dbReference type="Pfam" id="PF02864">
    <property type="entry name" value="STAT_bind"/>
    <property type="match status" value="1"/>
</dbReference>
<name>A9VAI8_MONBE</name>
<dbReference type="STRING" id="81824.A9VAI8"/>
<evidence type="ECO:0000256" key="8">
    <source>
        <dbReference type="ARBA" id="ARBA00023125"/>
    </source>
</evidence>
<dbReference type="GO" id="GO:0007166">
    <property type="term" value="P:cell surface receptor signaling pathway"/>
    <property type="evidence" value="ECO:0007669"/>
    <property type="project" value="UniProtKB-ARBA"/>
</dbReference>
<dbReference type="GO" id="GO:0005634">
    <property type="term" value="C:nucleus"/>
    <property type="evidence" value="ECO:0007669"/>
    <property type="project" value="UniProtKB-SubCell"/>
</dbReference>
<keyword evidence="5" id="KW-0597">Phosphoprotein</keyword>
<dbReference type="InterPro" id="IPR036860">
    <property type="entry name" value="SH2_dom_sf"/>
</dbReference>
<dbReference type="PANTHER" id="PTHR11801">
    <property type="entry name" value="SIGNAL TRANSDUCER AND ACTIVATOR OF TRANSCRIPTION"/>
    <property type="match status" value="1"/>
</dbReference>
<dbReference type="SUPFAM" id="SSF49417">
    <property type="entry name" value="p53-like transcription factors"/>
    <property type="match status" value="1"/>
</dbReference>
<dbReference type="GeneID" id="5894991"/>
<evidence type="ECO:0000256" key="6">
    <source>
        <dbReference type="ARBA" id="ARBA00022999"/>
    </source>
</evidence>
<dbReference type="KEGG" id="mbr:MONBRDRAFT_44371"/>
<dbReference type="GO" id="GO:0005737">
    <property type="term" value="C:cytoplasm"/>
    <property type="evidence" value="ECO:0007669"/>
    <property type="project" value="UniProtKB-SubCell"/>
</dbReference>
<dbReference type="InterPro" id="IPR001217">
    <property type="entry name" value="STAT"/>
</dbReference>
<feature type="domain" description="STAT transcription factor DNA-binding" evidence="13">
    <location>
        <begin position="49"/>
        <end position="191"/>
    </location>
</feature>
<feature type="domain" description="Signal transducer and activator of transcription linker" evidence="14">
    <location>
        <begin position="214"/>
        <end position="287"/>
    </location>
</feature>
<organism evidence="15 16">
    <name type="scientific">Monosiga brevicollis</name>
    <name type="common">Choanoflagellate</name>
    <dbReference type="NCBI Taxonomy" id="81824"/>
    <lineage>
        <taxon>Eukaryota</taxon>
        <taxon>Choanoflagellata</taxon>
        <taxon>Craspedida</taxon>
        <taxon>Salpingoecidae</taxon>
        <taxon>Monosiga</taxon>
    </lineage>
</organism>
<feature type="region of interest" description="Disordered" evidence="12">
    <location>
        <begin position="365"/>
        <end position="385"/>
    </location>
</feature>
<dbReference type="EMBL" id="CH991573">
    <property type="protein sequence ID" value="EDQ85548.1"/>
    <property type="molecule type" value="Genomic_DNA"/>
</dbReference>
<dbReference type="RefSeq" id="XP_001749739.1">
    <property type="nucleotide sequence ID" value="XM_001749687.1"/>
</dbReference>
<keyword evidence="7" id="KW-0805">Transcription regulation</keyword>
<keyword evidence="4" id="KW-0963">Cytoplasm</keyword>
<accession>A9VAI8</accession>
<evidence type="ECO:0000256" key="4">
    <source>
        <dbReference type="ARBA" id="ARBA00022490"/>
    </source>
</evidence>
<dbReference type="Gene3D" id="1.10.238.10">
    <property type="entry name" value="EF-hand"/>
    <property type="match status" value="1"/>
</dbReference>
<keyword evidence="6" id="KW-0727">SH2 domain</keyword>
<keyword evidence="9" id="KW-0010">Activator</keyword>
<evidence type="ECO:0000313" key="15">
    <source>
        <dbReference type="EMBL" id="EDQ85548.1"/>
    </source>
</evidence>
<evidence type="ECO:0000256" key="5">
    <source>
        <dbReference type="ARBA" id="ARBA00022553"/>
    </source>
</evidence>
<feature type="compositionally biased region" description="Basic residues" evidence="12">
    <location>
        <begin position="375"/>
        <end position="385"/>
    </location>
</feature>
<dbReference type="eggNOG" id="KOG3667">
    <property type="taxonomic scope" value="Eukaryota"/>
</dbReference>
<proteinExistence type="inferred from homology"/>
<dbReference type="AlphaFoldDB" id="A9VAI8"/>
<dbReference type="InterPro" id="IPR048988">
    <property type="entry name" value="STAT_linker"/>
</dbReference>
<evidence type="ECO:0000256" key="11">
    <source>
        <dbReference type="ARBA" id="ARBA00023242"/>
    </source>
</evidence>
<evidence type="ECO:0000256" key="12">
    <source>
        <dbReference type="SAM" id="MobiDB-lite"/>
    </source>
</evidence>
<dbReference type="Proteomes" id="UP000001357">
    <property type="component" value="Unassembled WGS sequence"/>
</dbReference>
<evidence type="ECO:0000256" key="2">
    <source>
        <dbReference type="ARBA" id="ARBA00004496"/>
    </source>
</evidence>
<dbReference type="Gene3D" id="2.60.40.630">
    <property type="entry name" value="STAT transcription factor, DNA-binding domain"/>
    <property type="match status" value="1"/>
</dbReference>
<dbReference type="GO" id="GO:0001228">
    <property type="term" value="F:DNA-binding transcription activator activity, RNA polymerase II-specific"/>
    <property type="evidence" value="ECO:0007669"/>
    <property type="project" value="UniProtKB-ARBA"/>
</dbReference>
<keyword evidence="16" id="KW-1185">Reference proteome</keyword>
<sequence>MTRLKQVTEQELVVDAQELLRSRQELKDRLAQCLPHVSDNVRDVAQTLQPPSVLKTQTKFTTTCAFLISDALALFLDPPTVTVSVINESQAIDVNERNQAGLSGLQRQDAVGESGGLQNNQKVLGSASADGVLQAAFKTLSLKKIRRSDKGESDVSVTDEKFSLCYSLTLTLSQGDVVLNLHKLSAPIVVVVHGNQLPSAEATIMWDRAFALPARTGFQVDAVVPWNRVCHALSAYHKHQVGVSLNSDHFVFLSQLAGQSPDNMVYPWPLLAKEPLAGRTFSLWEWFYNICELSRKFLKPVWEAGLIHGFISKDRSEELMMDASPGRFFICSHGNLRTLPSVTCPSAFLIWMTSPTFTRVVQKKIPLGPSSRPSPRLKRKRRQDM</sequence>
<evidence type="ECO:0000256" key="10">
    <source>
        <dbReference type="ARBA" id="ARBA00023163"/>
    </source>
</evidence>
<dbReference type="FunFam" id="2.60.40.630:FF:000003">
    <property type="entry name" value="Signal transducer and transcription activator 6"/>
    <property type="match status" value="1"/>
</dbReference>
<evidence type="ECO:0000256" key="3">
    <source>
        <dbReference type="ARBA" id="ARBA00005586"/>
    </source>
</evidence>
<dbReference type="InterPro" id="IPR012345">
    <property type="entry name" value="STAT_TF_DNA-bd_N"/>
</dbReference>
<keyword evidence="10" id="KW-0804">Transcription</keyword>
<comment type="similarity">
    <text evidence="3">Belongs to the transcription factor STAT family.</text>
</comment>
<keyword evidence="8" id="KW-0238">DNA-binding</keyword>
<reference evidence="15 16" key="1">
    <citation type="journal article" date="2008" name="Nature">
        <title>The genome of the choanoflagellate Monosiga brevicollis and the origin of metazoans.</title>
        <authorList>
            <consortium name="JGI Sequencing"/>
            <person name="King N."/>
            <person name="Westbrook M.J."/>
            <person name="Young S.L."/>
            <person name="Kuo A."/>
            <person name="Abedin M."/>
            <person name="Chapman J."/>
            <person name="Fairclough S."/>
            <person name="Hellsten U."/>
            <person name="Isogai Y."/>
            <person name="Letunic I."/>
            <person name="Marr M."/>
            <person name="Pincus D."/>
            <person name="Putnam N."/>
            <person name="Rokas A."/>
            <person name="Wright K.J."/>
            <person name="Zuzow R."/>
            <person name="Dirks W."/>
            <person name="Good M."/>
            <person name="Goodstein D."/>
            <person name="Lemons D."/>
            <person name="Li W."/>
            <person name="Lyons J.B."/>
            <person name="Morris A."/>
            <person name="Nichols S."/>
            <person name="Richter D.J."/>
            <person name="Salamov A."/>
            <person name="Bork P."/>
            <person name="Lim W.A."/>
            <person name="Manning G."/>
            <person name="Miller W.T."/>
            <person name="McGinnis W."/>
            <person name="Shapiro H."/>
            <person name="Tjian R."/>
            <person name="Grigoriev I.V."/>
            <person name="Rokhsar D."/>
        </authorList>
    </citation>
    <scope>NUCLEOTIDE SEQUENCE [LARGE SCALE GENOMIC DNA]</scope>
    <source>
        <strain evidence="16">MX1 / ATCC 50154</strain>
    </source>
</reference>
<evidence type="ECO:0000256" key="1">
    <source>
        <dbReference type="ARBA" id="ARBA00004123"/>
    </source>
</evidence>
<evidence type="ECO:0000259" key="13">
    <source>
        <dbReference type="Pfam" id="PF02864"/>
    </source>
</evidence>
<evidence type="ECO:0000256" key="7">
    <source>
        <dbReference type="ARBA" id="ARBA00023015"/>
    </source>
</evidence>
<protein>
    <submittedName>
        <fullName evidence="15">Uncharacterized protein</fullName>
    </submittedName>
</protein>
<dbReference type="InterPro" id="IPR013801">
    <property type="entry name" value="STAT_TF_DNA-bd"/>
</dbReference>
<dbReference type="Pfam" id="PF21354">
    <property type="entry name" value="STAT_linker"/>
    <property type="match status" value="1"/>
</dbReference>
<dbReference type="GO" id="GO:0000977">
    <property type="term" value="F:RNA polymerase II transcription regulatory region sequence-specific DNA binding"/>
    <property type="evidence" value="ECO:0007669"/>
    <property type="project" value="UniProtKB-ARBA"/>
</dbReference>
<dbReference type="InParanoid" id="A9VAI8"/>